<sequence length="156" mass="17361">MNNSKLYALSIIALFFSSCQSTQPVVEQPVEPVNAEVLKETDRAFSQLSYEKGMNHAFETYIADDGVVLRNNSLPIVGKDTVINRHFSRPDSTFRLTWQPMFADIAKSGDLGYTYGTYLISSIAGDSLGVGSYVSIWRQQADKSWKFVFDAGNEGL</sequence>
<keyword evidence="1" id="KW-0732">Signal</keyword>
<feature type="signal peptide" evidence="1">
    <location>
        <begin position="1"/>
        <end position="21"/>
    </location>
</feature>
<dbReference type="EMBL" id="FWYF01000001">
    <property type="protein sequence ID" value="SMD31980.1"/>
    <property type="molecule type" value="Genomic_DNA"/>
</dbReference>
<dbReference type="AlphaFoldDB" id="A0A1W2G5N9"/>
<dbReference type="Proteomes" id="UP000192472">
    <property type="component" value="Unassembled WGS sequence"/>
</dbReference>
<dbReference type="STRING" id="692418.SAMN04488029_0318"/>
<accession>A0A1W2G5N9</accession>
<keyword evidence="4" id="KW-1185">Reference proteome</keyword>
<dbReference type="InterPro" id="IPR027843">
    <property type="entry name" value="DUF4440"/>
</dbReference>
<proteinExistence type="predicted"/>
<reference evidence="3 4" key="1">
    <citation type="submission" date="2017-04" db="EMBL/GenBank/DDBJ databases">
        <authorList>
            <person name="Afonso C.L."/>
            <person name="Miller P.J."/>
            <person name="Scott M.A."/>
            <person name="Spackman E."/>
            <person name="Goraichik I."/>
            <person name="Dimitrov K.M."/>
            <person name="Suarez D.L."/>
            <person name="Swayne D.E."/>
        </authorList>
    </citation>
    <scope>NUCLEOTIDE SEQUENCE [LARGE SCALE GENOMIC DNA]</scope>
    <source>
        <strain evidence="3 4">DSM 26133</strain>
    </source>
</reference>
<dbReference type="RefSeq" id="WP_084370666.1">
    <property type="nucleotide sequence ID" value="NZ_FWYF01000001.1"/>
</dbReference>
<dbReference type="SUPFAM" id="SSF54427">
    <property type="entry name" value="NTF2-like"/>
    <property type="match status" value="1"/>
</dbReference>
<dbReference type="OrthoDB" id="1119084at2"/>
<evidence type="ECO:0000313" key="3">
    <source>
        <dbReference type="EMBL" id="SMD31980.1"/>
    </source>
</evidence>
<evidence type="ECO:0000259" key="2">
    <source>
        <dbReference type="Pfam" id="PF14534"/>
    </source>
</evidence>
<protein>
    <recommendedName>
        <fullName evidence="2">DUF4440 domain-containing protein</fullName>
    </recommendedName>
</protein>
<dbReference type="Pfam" id="PF14534">
    <property type="entry name" value="DUF4440"/>
    <property type="match status" value="1"/>
</dbReference>
<gene>
    <name evidence="3" type="ORF">SAMN04488029_0318</name>
</gene>
<feature type="chain" id="PRO_5012438898" description="DUF4440 domain-containing protein" evidence="1">
    <location>
        <begin position="22"/>
        <end position="156"/>
    </location>
</feature>
<feature type="domain" description="DUF4440" evidence="2">
    <location>
        <begin position="56"/>
        <end position="146"/>
    </location>
</feature>
<dbReference type="PROSITE" id="PS51257">
    <property type="entry name" value="PROKAR_LIPOPROTEIN"/>
    <property type="match status" value="1"/>
</dbReference>
<organism evidence="3 4">
    <name type="scientific">Reichenbachiella faecimaris</name>
    <dbReference type="NCBI Taxonomy" id="692418"/>
    <lineage>
        <taxon>Bacteria</taxon>
        <taxon>Pseudomonadati</taxon>
        <taxon>Bacteroidota</taxon>
        <taxon>Cytophagia</taxon>
        <taxon>Cytophagales</taxon>
        <taxon>Reichenbachiellaceae</taxon>
        <taxon>Reichenbachiella</taxon>
    </lineage>
</organism>
<dbReference type="InterPro" id="IPR032710">
    <property type="entry name" value="NTF2-like_dom_sf"/>
</dbReference>
<name>A0A1W2G5N9_REIFA</name>
<dbReference type="Gene3D" id="3.10.450.50">
    <property type="match status" value="1"/>
</dbReference>
<evidence type="ECO:0000313" key="4">
    <source>
        <dbReference type="Proteomes" id="UP000192472"/>
    </source>
</evidence>
<evidence type="ECO:0000256" key="1">
    <source>
        <dbReference type="SAM" id="SignalP"/>
    </source>
</evidence>